<dbReference type="InterPro" id="IPR036188">
    <property type="entry name" value="FAD/NAD-bd_sf"/>
</dbReference>
<protein>
    <submittedName>
        <fullName evidence="2">FAD/NAD(P)-binding protein</fullName>
    </submittedName>
</protein>
<dbReference type="PANTHER" id="PTHR40254">
    <property type="entry name" value="BLR0577 PROTEIN"/>
    <property type="match status" value="1"/>
</dbReference>
<name>A0ABU3Y3D6_9SPHN</name>
<organism evidence="2 3">
    <name type="scientific">Sphingomonas agrestis</name>
    <dbReference type="NCBI Taxonomy" id="3080540"/>
    <lineage>
        <taxon>Bacteria</taxon>
        <taxon>Pseudomonadati</taxon>
        <taxon>Pseudomonadota</taxon>
        <taxon>Alphaproteobacteria</taxon>
        <taxon>Sphingomonadales</taxon>
        <taxon>Sphingomonadaceae</taxon>
        <taxon>Sphingomonas</taxon>
    </lineage>
</organism>
<dbReference type="EMBL" id="JAWJEJ010000001">
    <property type="protein sequence ID" value="MDV3455786.1"/>
    <property type="molecule type" value="Genomic_DNA"/>
</dbReference>
<dbReference type="InterPro" id="IPR038732">
    <property type="entry name" value="HpyO/CreE_NAD-binding"/>
</dbReference>
<gene>
    <name evidence="2" type="ORF">RZN05_02230</name>
</gene>
<evidence type="ECO:0000259" key="1">
    <source>
        <dbReference type="Pfam" id="PF13454"/>
    </source>
</evidence>
<dbReference type="InterPro" id="IPR052189">
    <property type="entry name" value="L-asp_N-monooxygenase_NS-form"/>
</dbReference>
<evidence type="ECO:0000313" key="3">
    <source>
        <dbReference type="Proteomes" id="UP001273531"/>
    </source>
</evidence>
<evidence type="ECO:0000313" key="2">
    <source>
        <dbReference type="EMBL" id="MDV3455786.1"/>
    </source>
</evidence>
<accession>A0ABU3Y3D6</accession>
<keyword evidence="3" id="KW-1185">Reference proteome</keyword>
<dbReference type="Proteomes" id="UP001273531">
    <property type="component" value="Unassembled WGS sequence"/>
</dbReference>
<sequence length="581" mass="64307">MKSLIAALLANHGTQKQMPGIYATMPLSIAFVGAGPTTIYTFCAFLREVSGAASVTIYEEQARAGLGTPYRPGWNDPAMLSNIASIEIPPICETLIAWLERQPRARLVRLGIDPDLIDEHAFYPRLALGEYFLDQFNGLIDQARARGITVEVATSCRVTDIRAEEAGLRLAVEPRDSKACKRVYDRVVLATGHQWPEEPEVRPGYFLSPWPATALQRIPPIEIGIRGSSLTAIDAAVALAVAHGTMIETEGEAIHYRIHPGAEALGITMMSRKGLLPEADFYYPIPFEPLSICTPEAVERLIAKDCAHLLDQCYDLFRAELTAADPGYAAHVGLAELSVEDIAERYFADRVAADPFQWTETNLAEARANFEREYTVPWRYAILRMHEVVGLIVPHLEEEALHRFNRYLKPVFVDEYATVPHLSIERLLALHRAGHLKVLALGDDPRIDTHGREPGAVVTIQGERRHFPAFIDATGQRPLAADAFPFPSLLEQDVVRDAAEDDAASIKGIVVDDQFHPVSDHPARDRLFCLSIPFILERHPFIQGITSSHEMGCIVGGELARAVRQTGAGQYATDRYRESAA</sequence>
<dbReference type="PANTHER" id="PTHR40254:SF1">
    <property type="entry name" value="BLR0577 PROTEIN"/>
    <property type="match status" value="1"/>
</dbReference>
<dbReference type="SUPFAM" id="SSF51905">
    <property type="entry name" value="FAD/NAD(P)-binding domain"/>
    <property type="match status" value="1"/>
</dbReference>
<proteinExistence type="predicted"/>
<dbReference type="Pfam" id="PF13454">
    <property type="entry name" value="NAD_binding_9"/>
    <property type="match status" value="1"/>
</dbReference>
<reference evidence="2 3" key="1">
    <citation type="submission" date="2023-10" db="EMBL/GenBank/DDBJ databases">
        <title>Sphingomonas sp. HF-S4 16S ribosomal RNA gene Genome sequencing and assembly.</title>
        <authorList>
            <person name="Lee H."/>
        </authorList>
    </citation>
    <scope>NUCLEOTIDE SEQUENCE [LARGE SCALE GENOMIC DNA]</scope>
    <source>
        <strain evidence="2 3">HF-S4</strain>
    </source>
</reference>
<comment type="caution">
    <text evidence="2">The sequence shown here is derived from an EMBL/GenBank/DDBJ whole genome shotgun (WGS) entry which is preliminary data.</text>
</comment>
<dbReference type="RefSeq" id="WP_317224995.1">
    <property type="nucleotide sequence ID" value="NZ_JAWJEJ010000001.1"/>
</dbReference>
<feature type="domain" description="FAD-dependent urate hydroxylase HpyO/Asp monooxygenase CreE-like FAD/NAD(P)-binding" evidence="1">
    <location>
        <begin position="30"/>
        <end position="194"/>
    </location>
</feature>